<dbReference type="GO" id="GO:0004177">
    <property type="term" value="F:aminopeptidase activity"/>
    <property type="evidence" value="ECO:0007669"/>
    <property type="project" value="TreeGrafter"/>
</dbReference>
<dbReference type="PANTHER" id="PTHR30164:SF2">
    <property type="entry name" value="PROTEIN MTFA"/>
    <property type="match status" value="1"/>
</dbReference>
<organism evidence="1">
    <name type="scientific">freshwater metagenome</name>
    <dbReference type="NCBI Taxonomy" id="449393"/>
    <lineage>
        <taxon>unclassified sequences</taxon>
        <taxon>metagenomes</taxon>
        <taxon>ecological metagenomes</taxon>
    </lineage>
</organism>
<dbReference type="CDD" id="cd20169">
    <property type="entry name" value="Peptidase_M90_mtfA"/>
    <property type="match status" value="1"/>
</dbReference>
<dbReference type="GO" id="GO:0005829">
    <property type="term" value="C:cytosol"/>
    <property type="evidence" value="ECO:0007669"/>
    <property type="project" value="TreeGrafter"/>
</dbReference>
<dbReference type="GO" id="GO:0008237">
    <property type="term" value="F:metallopeptidase activity"/>
    <property type="evidence" value="ECO:0007669"/>
    <property type="project" value="InterPro"/>
</dbReference>
<dbReference type="PANTHER" id="PTHR30164">
    <property type="entry name" value="MTFA PEPTIDASE"/>
    <property type="match status" value="1"/>
</dbReference>
<protein>
    <submittedName>
        <fullName evidence="1">Unannotated protein</fullName>
    </submittedName>
</protein>
<dbReference type="InterPro" id="IPR042252">
    <property type="entry name" value="MtfA_N"/>
</dbReference>
<dbReference type="EMBL" id="CAEZSR010000160">
    <property type="protein sequence ID" value="CAB4581878.1"/>
    <property type="molecule type" value="Genomic_DNA"/>
</dbReference>
<dbReference type="Gene3D" id="1.10.472.150">
    <property type="entry name" value="Glucose-regulated metallo-peptidase M90, N-terminal domain"/>
    <property type="match status" value="1"/>
</dbReference>
<evidence type="ECO:0000313" key="1">
    <source>
        <dbReference type="EMBL" id="CAB4581878.1"/>
    </source>
</evidence>
<name>A0A6J6FBB6_9ZZZZ</name>
<dbReference type="Gene3D" id="3.40.390.10">
    <property type="entry name" value="Collagenase (Catalytic Domain)"/>
    <property type="match status" value="1"/>
</dbReference>
<proteinExistence type="predicted"/>
<sequence length="258" mass="29377">MAFRRGRREREAVAQPFPDAWRARLAVRWATWSALDATERATVEDLTKRFLARVRFEPSQGFAVTDEMRVLVAAQASYLVMGMDDPTLDLYSRLTSVILHPRTVVVRGTHSVGRHLETDSPQALAGQAHHRGPVVLAWSTVAYEARHPERGQNVVLHEFAHQLDMFDGMIDGTPPIADRELRERWVRVCTAEYRRVRRGDESVLRGYAATDTGEFFAVATETFFSVPERLEEASPELYDVLREVFGQDPAARARRRTD</sequence>
<accession>A0A6J6FBB6</accession>
<dbReference type="InterPro" id="IPR024079">
    <property type="entry name" value="MetalloPept_cat_dom_sf"/>
</dbReference>
<dbReference type="InterPro" id="IPR010384">
    <property type="entry name" value="MtfA_fam"/>
</dbReference>
<reference evidence="1" key="1">
    <citation type="submission" date="2020-05" db="EMBL/GenBank/DDBJ databases">
        <authorList>
            <person name="Chiriac C."/>
            <person name="Salcher M."/>
            <person name="Ghai R."/>
            <person name="Kavagutti S V."/>
        </authorList>
    </citation>
    <scope>NUCLEOTIDE SEQUENCE</scope>
</reference>
<dbReference type="SUPFAM" id="SSF55486">
    <property type="entry name" value="Metalloproteases ('zincins'), catalytic domain"/>
    <property type="match status" value="1"/>
</dbReference>
<dbReference type="AlphaFoldDB" id="A0A6J6FBB6"/>
<dbReference type="Pfam" id="PF06167">
    <property type="entry name" value="Peptidase_M90"/>
    <property type="match status" value="1"/>
</dbReference>
<gene>
    <name evidence="1" type="ORF">UFOPK1493_03148</name>
</gene>